<organism evidence="2 3">
    <name type="scientific">Sphingobacterium thalpophilum</name>
    <dbReference type="NCBI Taxonomy" id="259"/>
    <lineage>
        <taxon>Bacteria</taxon>
        <taxon>Pseudomonadati</taxon>
        <taxon>Bacteroidota</taxon>
        <taxon>Sphingobacteriia</taxon>
        <taxon>Sphingobacteriales</taxon>
        <taxon>Sphingobacteriaceae</taxon>
        <taxon>Sphingobacterium</taxon>
    </lineage>
</organism>
<evidence type="ECO:0000313" key="3">
    <source>
        <dbReference type="Proteomes" id="UP001566204"/>
    </source>
</evidence>
<proteinExistence type="predicted"/>
<comment type="caution">
    <text evidence="2">The sequence shown here is derived from an EMBL/GenBank/DDBJ whole genome shotgun (WGS) entry which is preliminary data.</text>
</comment>
<dbReference type="Proteomes" id="UP001566204">
    <property type="component" value="Unassembled WGS sequence"/>
</dbReference>
<evidence type="ECO:0000313" key="2">
    <source>
        <dbReference type="EMBL" id="MEZ0451472.1"/>
    </source>
</evidence>
<dbReference type="EMBL" id="JBEOQB010000002">
    <property type="protein sequence ID" value="MEZ0451472.1"/>
    <property type="molecule type" value="Genomic_DNA"/>
</dbReference>
<feature type="region of interest" description="Disordered" evidence="1">
    <location>
        <begin position="34"/>
        <end position="74"/>
    </location>
</feature>
<evidence type="ECO:0000256" key="1">
    <source>
        <dbReference type="SAM" id="MobiDB-lite"/>
    </source>
</evidence>
<feature type="compositionally biased region" description="Basic and acidic residues" evidence="1">
    <location>
        <begin position="34"/>
        <end position="43"/>
    </location>
</feature>
<sequence length="74" mass="8408">MGNDSEQRRIISAVSSALLRHFLYRSLAALRYNDESTSKDSRSYAKPVPQQSQSNLEGRPKVSRSNTEVRPDRV</sequence>
<dbReference type="GeneID" id="78465626"/>
<keyword evidence="3" id="KW-1185">Reference proteome</keyword>
<reference evidence="2 3" key="1">
    <citation type="submission" date="2024-06" db="EMBL/GenBank/DDBJ databases">
        <title>Soil Sphingobacterium thalpophilum.</title>
        <authorList>
            <person name="Yang J."/>
            <person name="Li J."/>
        </authorList>
    </citation>
    <scope>NUCLEOTIDE SEQUENCE [LARGE SCALE GENOMIC DNA]</scope>
    <source>
        <strain evidence="2 3">22g91tb</strain>
    </source>
</reference>
<protein>
    <submittedName>
        <fullName evidence="2">Uncharacterized protein</fullName>
    </submittedName>
</protein>
<accession>A0ABV4HBQ8</accession>
<name>A0ABV4HBQ8_9SPHI</name>
<gene>
    <name evidence="2" type="ORF">ABTW24_07680</name>
</gene>
<dbReference type="RefSeq" id="WP_138097068.1">
    <property type="nucleotide sequence ID" value="NZ_CP141191.1"/>
</dbReference>